<evidence type="ECO:0000259" key="1">
    <source>
        <dbReference type="PROSITE" id="PS51471"/>
    </source>
</evidence>
<dbReference type="Proteomes" id="UP001165121">
    <property type="component" value="Unassembled WGS sequence"/>
</dbReference>
<dbReference type="OrthoDB" id="116233at2759"/>
<dbReference type="InterPro" id="IPR005123">
    <property type="entry name" value="Oxoglu/Fe-dep_dioxygenase_dom"/>
</dbReference>
<protein>
    <submittedName>
        <fullName evidence="2">Unnamed protein product</fullName>
    </submittedName>
</protein>
<name>A0A9W6XXN6_9STRA</name>
<dbReference type="EMBL" id="BSXT01002156">
    <property type="protein sequence ID" value="GMF47475.1"/>
    <property type="molecule type" value="Genomic_DNA"/>
</dbReference>
<sequence>MDDYANIPSVATGCEIDKLRVIIADRLGYKDIPLQLVLYKLLVYGEGEHFVKHQDTEKEDGMIATLMIQLRSSHEGGDLVVYRGGEVRHRHDFGKADGTSACRPHYAVHYADAEHAVEKVTKGYRLVSVYSICLPPTMRHLEKAHDKPLSEDLAHLIGSTEDDDER</sequence>
<dbReference type="PROSITE" id="PS51471">
    <property type="entry name" value="FE2OG_OXY"/>
    <property type="match status" value="1"/>
</dbReference>
<evidence type="ECO:0000313" key="2">
    <source>
        <dbReference type="EMBL" id="GMF47475.1"/>
    </source>
</evidence>
<gene>
    <name evidence="2" type="ORF">Pfra01_001794400</name>
</gene>
<dbReference type="PANTHER" id="PTHR33099">
    <property type="entry name" value="FE2OG DIOXYGENASE DOMAIN-CONTAINING PROTEIN"/>
    <property type="match status" value="1"/>
</dbReference>
<dbReference type="Gene3D" id="2.60.120.620">
    <property type="entry name" value="q2cbj1_9rhob like domain"/>
    <property type="match status" value="1"/>
</dbReference>
<dbReference type="PANTHER" id="PTHR33099:SF7">
    <property type="entry name" value="MYND-TYPE DOMAIN-CONTAINING PROTEIN"/>
    <property type="match status" value="1"/>
</dbReference>
<keyword evidence="3" id="KW-1185">Reference proteome</keyword>
<evidence type="ECO:0000313" key="3">
    <source>
        <dbReference type="Proteomes" id="UP001165121"/>
    </source>
</evidence>
<proteinExistence type="predicted"/>
<dbReference type="Pfam" id="PF13640">
    <property type="entry name" value="2OG-FeII_Oxy_3"/>
    <property type="match status" value="1"/>
</dbReference>
<accession>A0A9W6XXN6</accession>
<reference evidence="2" key="1">
    <citation type="submission" date="2023-04" db="EMBL/GenBank/DDBJ databases">
        <title>Phytophthora fragariaefolia NBRC 109709.</title>
        <authorList>
            <person name="Ichikawa N."/>
            <person name="Sato H."/>
            <person name="Tonouchi N."/>
        </authorList>
    </citation>
    <scope>NUCLEOTIDE SEQUENCE</scope>
    <source>
        <strain evidence="2">NBRC 109709</strain>
    </source>
</reference>
<dbReference type="InterPro" id="IPR044862">
    <property type="entry name" value="Pro_4_hyd_alph_FE2OG_OXY"/>
</dbReference>
<dbReference type="AlphaFoldDB" id="A0A9W6XXN6"/>
<comment type="caution">
    <text evidence="2">The sequence shown here is derived from an EMBL/GenBank/DDBJ whole genome shotgun (WGS) entry which is preliminary data.</text>
</comment>
<feature type="domain" description="Fe2OG dioxygenase" evidence="1">
    <location>
        <begin position="33"/>
        <end position="134"/>
    </location>
</feature>
<organism evidence="2 3">
    <name type="scientific">Phytophthora fragariaefolia</name>
    <dbReference type="NCBI Taxonomy" id="1490495"/>
    <lineage>
        <taxon>Eukaryota</taxon>
        <taxon>Sar</taxon>
        <taxon>Stramenopiles</taxon>
        <taxon>Oomycota</taxon>
        <taxon>Peronosporomycetes</taxon>
        <taxon>Peronosporales</taxon>
        <taxon>Peronosporaceae</taxon>
        <taxon>Phytophthora</taxon>
    </lineage>
</organism>